<evidence type="ECO:0000313" key="2">
    <source>
        <dbReference type="Proteomes" id="UP000011717"/>
    </source>
</evidence>
<comment type="caution">
    <text evidence="1">The sequence shown here is derived from an EMBL/GenBank/DDBJ whole genome shotgun (WGS) entry which is preliminary data.</text>
</comment>
<accession>M2TJT1</accession>
<keyword evidence="2" id="KW-1185">Reference proteome</keyword>
<dbReference type="RefSeq" id="WP_008603659.1">
    <property type="nucleotide sequence ID" value="NZ_AMRV01000012.1"/>
</dbReference>
<name>M2TJT1_9SPHN</name>
<organism evidence="1 2">
    <name type="scientific">Pacificimonas flava</name>
    <dbReference type="NCBI Taxonomy" id="1234595"/>
    <lineage>
        <taxon>Bacteria</taxon>
        <taxon>Pseudomonadati</taxon>
        <taxon>Pseudomonadota</taxon>
        <taxon>Alphaproteobacteria</taxon>
        <taxon>Sphingomonadales</taxon>
        <taxon>Sphingosinicellaceae</taxon>
        <taxon>Pacificimonas</taxon>
    </lineage>
</organism>
<dbReference type="Proteomes" id="UP000011717">
    <property type="component" value="Unassembled WGS sequence"/>
</dbReference>
<dbReference type="EMBL" id="AMRV01000012">
    <property type="protein sequence ID" value="EMD81906.1"/>
    <property type="molecule type" value="Genomic_DNA"/>
</dbReference>
<gene>
    <name evidence="1" type="ORF">C725_2695</name>
</gene>
<proteinExistence type="predicted"/>
<reference evidence="1 2" key="1">
    <citation type="journal article" date="2013" name="Genome Announc.">
        <title>Draft Genome Sequence of Strain JLT2015T, Belonging to the Family Sphingomonadaceae of the Alphaproteobacteria.</title>
        <authorList>
            <person name="Tang K."/>
            <person name="Liu K."/>
            <person name="Li S."/>
            <person name="Jiao N."/>
        </authorList>
    </citation>
    <scope>NUCLEOTIDE SEQUENCE [LARGE SCALE GENOMIC DNA]</scope>
    <source>
        <strain evidence="1 2">JLT2015</strain>
    </source>
</reference>
<evidence type="ECO:0000313" key="1">
    <source>
        <dbReference type="EMBL" id="EMD81906.1"/>
    </source>
</evidence>
<dbReference type="AlphaFoldDB" id="M2TJT1"/>
<sequence length="196" mass="20975">MAIQQTQAASQDGAAELKSFMNGAGTYPNFSFTRYWWNGDGPRAGIKALVLKKLAPGNDPVFGKAARSEVLIPDTAAPDYADAEFLLGQFDAKLPAFERHAFIQVKITLGAAGTWTAGYEQVRAYARGHFVTEGHPVVLAAHVPGAAGSRNASHVHAIVLSRSLSINGFGKTNYELCSDLGHSAAWEAWDKSLKVS</sequence>
<protein>
    <submittedName>
        <fullName evidence="1">Uncharacterized protein</fullName>
    </submittedName>
</protein>